<accession>A0A840KCT9</accession>
<protein>
    <submittedName>
        <fullName evidence="1">Uncharacterized protein</fullName>
    </submittedName>
</protein>
<reference evidence="1 2" key="1">
    <citation type="submission" date="2020-08" db="EMBL/GenBank/DDBJ databases">
        <title>Functional genomics of gut bacteria from endangered species of beetles.</title>
        <authorList>
            <person name="Carlos-Shanley C."/>
        </authorList>
    </citation>
    <scope>NUCLEOTIDE SEQUENCE [LARGE SCALE GENOMIC DNA]</scope>
    <source>
        <strain evidence="1 2">S00151</strain>
    </source>
</reference>
<dbReference type="RefSeq" id="WP_184184294.1">
    <property type="nucleotide sequence ID" value="NZ_JACHLE010000001.1"/>
</dbReference>
<sequence length="239" mass="28115">MRILFFVSFIPFFSFGQLSPKVDKLYQQLSKSERAEGKNISMDGHESELYKLHLELGKIATDKEAEYIAFNGKPVAKYYAANILFDRKSESLEKLFKYYLRNRDSVRVLEGCISGVSGLGDEIYLNVISEKQIIDQAEWEKKWKDSMIANKKQNTPEYLNLVDMLDTETNWTHKEIDSLVYKFDQTILDNQESSQSIVELIAGFNEYEKIKLPYYQKLIYFEKKYNSKVIRKYIEYCSN</sequence>
<keyword evidence="2" id="KW-1185">Reference proteome</keyword>
<dbReference type="Proteomes" id="UP000592180">
    <property type="component" value="Unassembled WGS sequence"/>
</dbReference>
<comment type="caution">
    <text evidence="1">The sequence shown here is derived from an EMBL/GenBank/DDBJ whole genome shotgun (WGS) entry which is preliminary data.</text>
</comment>
<dbReference type="EMBL" id="JACHLE010000001">
    <property type="protein sequence ID" value="MBB4805353.1"/>
    <property type="molecule type" value="Genomic_DNA"/>
</dbReference>
<dbReference type="AlphaFoldDB" id="A0A840KCT9"/>
<organism evidence="1 2">
    <name type="scientific">Chryseobacterium defluvii</name>
    <dbReference type="NCBI Taxonomy" id="160396"/>
    <lineage>
        <taxon>Bacteria</taxon>
        <taxon>Pseudomonadati</taxon>
        <taxon>Bacteroidota</taxon>
        <taxon>Flavobacteriia</taxon>
        <taxon>Flavobacteriales</taxon>
        <taxon>Weeksellaceae</taxon>
        <taxon>Chryseobacterium group</taxon>
        <taxon>Chryseobacterium</taxon>
    </lineage>
</organism>
<evidence type="ECO:0000313" key="1">
    <source>
        <dbReference type="EMBL" id="MBB4805353.1"/>
    </source>
</evidence>
<name>A0A840KCT9_9FLAO</name>
<evidence type="ECO:0000313" key="2">
    <source>
        <dbReference type="Proteomes" id="UP000592180"/>
    </source>
</evidence>
<proteinExistence type="predicted"/>
<gene>
    <name evidence="1" type="ORF">HNP38_000625</name>
</gene>